<dbReference type="Proteomes" id="UP001303889">
    <property type="component" value="Unassembled WGS sequence"/>
</dbReference>
<sequence>MSTNPKSIIVTGGASGIGLALTRHFASQGHRVAILDLNAAAGPGVAASVAGEFPQASVSFHACNVSSWDEQAVAFEKAFKAHGGRLDIVVANAGVSEQGVTTLVKLDAGADEGPTRPRVTTVEVNLLGAIYSVNLAVHYMNKKPKTEGKPRGSIICTASNAGLYPLPTAPLYAASKFGVVGLVRSTARVVEKAHIQINGLAPAVLDTNIAPDKDLFRHMTVTPMETLVRAVDQFLADPSVSGAVAEVHRDKVTIRPPHEYVDEESGQNIETFWRLGYA</sequence>
<dbReference type="InterPro" id="IPR002347">
    <property type="entry name" value="SDR_fam"/>
</dbReference>
<reference evidence="5" key="2">
    <citation type="submission" date="2023-05" db="EMBL/GenBank/DDBJ databases">
        <authorList>
            <consortium name="Lawrence Berkeley National Laboratory"/>
            <person name="Steindorff A."/>
            <person name="Hensen N."/>
            <person name="Bonometti L."/>
            <person name="Westerberg I."/>
            <person name="Brannstrom I.O."/>
            <person name="Guillou S."/>
            <person name="Cros-Aarteil S."/>
            <person name="Calhoun S."/>
            <person name="Haridas S."/>
            <person name="Kuo A."/>
            <person name="Mondo S."/>
            <person name="Pangilinan J."/>
            <person name="Riley R."/>
            <person name="Labutti K."/>
            <person name="Andreopoulos B."/>
            <person name="Lipzen A."/>
            <person name="Chen C."/>
            <person name="Yanf M."/>
            <person name="Daum C."/>
            <person name="Ng V."/>
            <person name="Clum A."/>
            <person name="Ohm R."/>
            <person name="Martin F."/>
            <person name="Silar P."/>
            <person name="Natvig D."/>
            <person name="Lalanne C."/>
            <person name="Gautier V."/>
            <person name="Ament-Velasquez S.L."/>
            <person name="Kruys A."/>
            <person name="Hutchinson M.I."/>
            <person name="Powell A.J."/>
            <person name="Barry K."/>
            <person name="Miller A.N."/>
            <person name="Grigoriev I.V."/>
            <person name="Debuchy R."/>
            <person name="Gladieux P."/>
            <person name="Thoren M.H."/>
            <person name="Johannesson H."/>
        </authorList>
    </citation>
    <scope>NUCLEOTIDE SEQUENCE</scope>
    <source>
        <strain evidence="5">CBS 103.79</strain>
    </source>
</reference>
<evidence type="ECO:0008006" key="7">
    <source>
        <dbReference type="Google" id="ProtNLM"/>
    </source>
</evidence>
<evidence type="ECO:0000256" key="4">
    <source>
        <dbReference type="RuleBase" id="RU000363"/>
    </source>
</evidence>
<gene>
    <name evidence="5" type="ORF">C8A05DRAFT_39890</name>
</gene>
<dbReference type="PANTHER" id="PTHR44229:SF4">
    <property type="entry name" value="15-HYDROXYPROSTAGLANDIN DEHYDROGENASE [NAD(+)]"/>
    <property type="match status" value="1"/>
</dbReference>
<comment type="caution">
    <text evidence="5">The sequence shown here is derived from an EMBL/GenBank/DDBJ whole genome shotgun (WGS) entry which is preliminary data.</text>
</comment>
<evidence type="ECO:0000256" key="2">
    <source>
        <dbReference type="ARBA" id="ARBA00022857"/>
    </source>
</evidence>
<organism evidence="5 6">
    <name type="scientific">Staphylotrichum tortipilum</name>
    <dbReference type="NCBI Taxonomy" id="2831512"/>
    <lineage>
        <taxon>Eukaryota</taxon>
        <taxon>Fungi</taxon>
        <taxon>Dikarya</taxon>
        <taxon>Ascomycota</taxon>
        <taxon>Pezizomycotina</taxon>
        <taxon>Sordariomycetes</taxon>
        <taxon>Sordariomycetidae</taxon>
        <taxon>Sordariales</taxon>
        <taxon>Chaetomiaceae</taxon>
        <taxon>Staphylotrichum</taxon>
    </lineage>
</organism>
<dbReference type="Pfam" id="PF00106">
    <property type="entry name" value="adh_short"/>
    <property type="match status" value="1"/>
</dbReference>
<dbReference type="EMBL" id="MU856536">
    <property type="protein sequence ID" value="KAK3896568.1"/>
    <property type="molecule type" value="Genomic_DNA"/>
</dbReference>
<dbReference type="InterPro" id="IPR036291">
    <property type="entry name" value="NAD(P)-bd_dom_sf"/>
</dbReference>
<dbReference type="GO" id="GO:0016616">
    <property type="term" value="F:oxidoreductase activity, acting on the CH-OH group of donors, NAD or NADP as acceptor"/>
    <property type="evidence" value="ECO:0007669"/>
    <property type="project" value="TreeGrafter"/>
</dbReference>
<dbReference type="PROSITE" id="PS00061">
    <property type="entry name" value="ADH_SHORT"/>
    <property type="match status" value="1"/>
</dbReference>
<name>A0AAN6RNG9_9PEZI</name>
<evidence type="ECO:0000313" key="5">
    <source>
        <dbReference type="EMBL" id="KAK3896568.1"/>
    </source>
</evidence>
<dbReference type="InterPro" id="IPR020904">
    <property type="entry name" value="Sc_DH/Rdtase_CS"/>
</dbReference>
<dbReference type="Gene3D" id="3.40.50.720">
    <property type="entry name" value="NAD(P)-binding Rossmann-like Domain"/>
    <property type="match status" value="1"/>
</dbReference>
<comment type="similarity">
    <text evidence="1 4">Belongs to the short-chain dehydrogenases/reductases (SDR) family.</text>
</comment>
<proteinExistence type="inferred from homology"/>
<evidence type="ECO:0000313" key="6">
    <source>
        <dbReference type="Proteomes" id="UP001303889"/>
    </source>
</evidence>
<reference evidence="5" key="1">
    <citation type="journal article" date="2023" name="Mol. Phylogenet. Evol.">
        <title>Genome-scale phylogeny and comparative genomics of the fungal order Sordariales.</title>
        <authorList>
            <person name="Hensen N."/>
            <person name="Bonometti L."/>
            <person name="Westerberg I."/>
            <person name="Brannstrom I.O."/>
            <person name="Guillou S."/>
            <person name="Cros-Aarteil S."/>
            <person name="Calhoun S."/>
            <person name="Haridas S."/>
            <person name="Kuo A."/>
            <person name="Mondo S."/>
            <person name="Pangilinan J."/>
            <person name="Riley R."/>
            <person name="LaButti K."/>
            <person name="Andreopoulos B."/>
            <person name="Lipzen A."/>
            <person name="Chen C."/>
            <person name="Yan M."/>
            <person name="Daum C."/>
            <person name="Ng V."/>
            <person name="Clum A."/>
            <person name="Steindorff A."/>
            <person name="Ohm R.A."/>
            <person name="Martin F."/>
            <person name="Silar P."/>
            <person name="Natvig D.O."/>
            <person name="Lalanne C."/>
            <person name="Gautier V."/>
            <person name="Ament-Velasquez S.L."/>
            <person name="Kruys A."/>
            <person name="Hutchinson M.I."/>
            <person name="Powell A.J."/>
            <person name="Barry K."/>
            <person name="Miller A.N."/>
            <person name="Grigoriev I.V."/>
            <person name="Debuchy R."/>
            <person name="Gladieux P."/>
            <person name="Hiltunen Thoren M."/>
            <person name="Johannesson H."/>
        </authorList>
    </citation>
    <scope>NUCLEOTIDE SEQUENCE</scope>
    <source>
        <strain evidence="5">CBS 103.79</strain>
    </source>
</reference>
<dbReference type="SUPFAM" id="SSF51735">
    <property type="entry name" value="NAD(P)-binding Rossmann-fold domains"/>
    <property type="match status" value="1"/>
</dbReference>
<keyword evidence="2" id="KW-0521">NADP</keyword>
<dbReference type="PRINTS" id="PR00081">
    <property type="entry name" value="GDHRDH"/>
</dbReference>
<evidence type="ECO:0000256" key="1">
    <source>
        <dbReference type="ARBA" id="ARBA00006484"/>
    </source>
</evidence>
<dbReference type="PANTHER" id="PTHR44229">
    <property type="entry name" value="15-HYDROXYPROSTAGLANDIN DEHYDROGENASE [NAD(+)]"/>
    <property type="match status" value="1"/>
</dbReference>
<dbReference type="AlphaFoldDB" id="A0AAN6RNG9"/>
<keyword evidence="3" id="KW-0560">Oxidoreductase</keyword>
<evidence type="ECO:0000256" key="3">
    <source>
        <dbReference type="ARBA" id="ARBA00023002"/>
    </source>
</evidence>
<dbReference type="GO" id="GO:0005737">
    <property type="term" value="C:cytoplasm"/>
    <property type="evidence" value="ECO:0007669"/>
    <property type="project" value="TreeGrafter"/>
</dbReference>
<keyword evidence="6" id="KW-1185">Reference proteome</keyword>
<accession>A0AAN6RNG9</accession>
<dbReference type="PRINTS" id="PR00080">
    <property type="entry name" value="SDRFAMILY"/>
</dbReference>
<protein>
    <recommendedName>
        <fullName evidence="7">Short chain dehydrogenase/reductase</fullName>
    </recommendedName>
</protein>